<protein>
    <submittedName>
        <fullName evidence="1">Uncharacterized protein</fullName>
    </submittedName>
</protein>
<accession>A0A0F9RM87</accession>
<reference evidence="1" key="1">
    <citation type="journal article" date="2015" name="Nature">
        <title>Complex archaea that bridge the gap between prokaryotes and eukaryotes.</title>
        <authorList>
            <person name="Spang A."/>
            <person name="Saw J.H."/>
            <person name="Jorgensen S.L."/>
            <person name="Zaremba-Niedzwiedzka K."/>
            <person name="Martijn J."/>
            <person name="Lind A.E."/>
            <person name="van Eijk R."/>
            <person name="Schleper C."/>
            <person name="Guy L."/>
            <person name="Ettema T.J."/>
        </authorList>
    </citation>
    <scope>NUCLEOTIDE SEQUENCE</scope>
</reference>
<sequence>MILYSYICFDCENTWDDWRNVDDNAPKACSVCGSANTGRNYYAENKSVRGDIEPGFNTSIGVRYSGRKDLYNKMKASGFGSISHSGGIVPLDKHHYGEEEYRKNVLHETGNVNQRYLELLQKGVEDGVKEFGPGEKPKLMRKPSRL</sequence>
<gene>
    <name evidence="1" type="ORF">LCGC14_0578300</name>
</gene>
<dbReference type="AlphaFoldDB" id="A0A0F9RM87"/>
<dbReference type="EMBL" id="LAZR01000869">
    <property type="protein sequence ID" value="KKN55839.1"/>
    <property type="molecule type" value="Genomic_DNA"/>
</dbReference>
<evidence type="ECO:0000313" key="1">
    <source>
        <dbReference type="EMBL" id="KKN55839.1"/>
    </source>
</evidence>
<organism evidence="1">
    <name type="scientific">marine sediment metagenome</name>
    <dbReference type="NCBI Taxonomy" id="412755"/>
    <lineage>
        <taxon>unclassified sequences</taxon>
        <taxon>metagenomes</taxon>
        <taxon>ecological metagenomes</taxon>
    </lineage>
</organism>
<name>A0A0F9RM87_9ZZZZ</name>
<comment type="caution">
    <text evidence="1">The sequence shown here is derived from an EMBL/GenBank/DDBJ whole genome shotgun (WGS) entry which is preliminary data.</text>
</comment>
<proteinExistence type="predicted"/>